<keyword evidence="6" id="KW-1185">Reference proteome</keyword>
<dbReference type="GO" id="GO:0005634">
    <property type="term" value="C:nucleus"/>
    <property type="evidence" value="ECO:0007669"/>
    <property type="project" value="TreeGrafter"/>
</dbReference>
<keyword evidence="2" id="KW-0963">Cytoplasm</keyword>
<dbReference type="EMBL" id="JTDE01000378">
    <property type="protein sequence ID" value="KAF7261436.1"/>
    <property type="molecule type" value="Genomic_DNA"/>
</dbReference>
<dbReference type="InterPro" id="IPR048256">
    <property type="entry name" value="Tektin-like"/>
</dbReference>
<comment type="caution">
    <text evidence="5">The sequence shown here is derived from an EMBL/GenBank/DDBJ whole genome shotgun (WGS) entry which is preliminary data.</text>
</comment>
<name>A0A8S9Z7D0_9TREM</name>
<evidence type="ECO:0000313" key="6">
    <source>
        <dbReference type="Proteomes" id="UP000822476"/>
    </source>
</evidence>
<feature type="coiled-coil region" evidence="4">
    <location>
        <begin position="392"/>
        <end position="419"/>
    </location>
</feature>
<evidence type="ECO:0000256" key="2">
    <source>
        <dbReference type="ARBA" id="ARBA00022490"/>
    </source>
</evidence>
<dbReference type="Proteomes" id="UP000822476">
    <property type="component" value="Unassembled WGS sequence"/>
</dbReference>
<dbReference type="GO" id="GO:0015630">
    <property type="term" value="C:microtubule cytoskeleton"/>
    <property type="evidence" value="ECO:0007669"/>
    <property type="project" value="UniProtKB-UniRule"/>
</dbReference>
<evidence type="ECO:0000256" key="4">
    <source>
        <dbReference type="SAM" id="Coils"/>
    </source>
</evidence>
<organism evidence="5 6">
    <name type="scientific">Paragonimus skrjabini miyazakii</name>
    <dbReference type="NCBI Taxonomy" id="59628"/>
    <lineage>
        <taxon>Eukaryota</taxon>
        <taxon>Metazoa</taxon>
        <taxon>Spiralia</taxon>
        <taxon>Lophotrochozoa</taxon>
        <taxon>Platyhelminthes</taxon>
        <taxon>Trematoda</taxon>
        <taxon>Digenea</taxon>
        <taxon>Plagiorchiida</taxon>
        <taxon>Troglotremata</taxon>
        <taxon>Troglotrematidae</taxon>
        <taxon>Paragonimus</taxon>
    </lineage>
</organism>
<comment type="subcellular location">
    <subcellularLocation>
        <location evidence="3">Cytoplasm</location>
        <location evidence="3">Cytoskeleton</location>
        <location evidence="3">Cilium axoneme</location>
    </subcellularLocation>
</comment>
<sequence>MEGLTWFTDLLCVYLTEMLVSHKMRSAQSINNLPDVLSSPTYGNRPYCGGGWLTDRTEAQTTSNYTCVPKAAPWRPSTYFGSARLPRCDEHLTCGTGPVANLTTETAKLYELEGLAVPSIYSAARNALYTRYTPVDWLKSHNLHLTHSDQARQLGEKLRADTVRLGQEANDRVRRAQEEVNKLLGDRINDVYFLRNNLLEETDAMVDEKNRLLESKRALEKCLSETENPLHITQECLYHREKRQAIDLVHDDPERSLLRASCEINIIKECQDNMKRLVDKTTAQYGLCRAVQHELEKDSADKFQAMQLDQMAHQLKSSSAGLALHLGVENIGQRMSVPEKWAEHTAANLNRSQAERAASRKIREEIDHLLNSVSMRMRESWAMSSSAIAKRAQETTEARNQLQVQLTKVTQELFDVEKNMESLKKCIETKRGPLQLAQTRLEVRRRRPNMELCRDDPHGRLILEVAELQETIDQLMHQLATMQSGQQDLLRARGQIEQDLAIKSNSLFIDREQCLGLRKTFPMTPSVIAPV</sequence>
<proteinExistence type="inferred from homology"/>
<keyword evidence="3" id="KW-0966">Cell projection</keyword>
<dbReference type="GO" id="GO:0060294">
    <property type="term" value="P:cilium movement involved in cell motility"/>
    <property type="evidence" value="ECO:0007669"/>
    <property type="project" value="UniProtKB-UniRule"/>
</dbReference>
<evidence type="ECO:0000256" key="1">
    <source>
        <dbReference type="ARBA" id="ARBA00007209"/>
    </source>
</evidence>
<accession>A0A8S9Z7D0</accession>
<dbReference type="GO" id="GO:0060271">
    <property type="term" value="P:cilium assembly"/>
    <property type="evidence" value="ECO:0007669"/>
    <property type="project" value="UniProtKB-UniRule"/>
</dbReference>
<dbReference type="Pfam" id="PF03148">
    <property type="entry name" value="Tektin"/>
    <property type="match status" value="1"/>
</dbReference>
<keyword evidence="4" id="KW-0175">Coiled coil</keyword>
<dbReference type="PRINTS" id="PR00511">
    <property type="entry name" value="TEKTIN"/>
</dbReference>
<keyword evidence="3" id="KW-0282">Flagellum</keyword>
<gene>
    <name evidence="5" type="ORF">EG68_01215</name>
</gene>
<comment type="similarity">
    <text evidence="1 3">Belongs to the tektin family.</text>
</comment>
<keyword evidence="3" id="KW-0969">Cilium</keyword>
<evidence type="ECO:0000313" key="5">
    <source>
        <dbReference type="EMBL" id="KAF7261436.1"/>
    </source>
</evidence>
<feature type="coiled-coil region" evidence="4">
    <location>
        <begin position="458"/>
        <end position="485"/>
    </location>
</feature>
<dbReference type="GO" id="GO:0005930">
    <property type="term" value="C:axoneme"/>
    <property type="evidence" value="ECO:0007669"/>
    <property type="project" value="UniProtKB-SubCell"/>
</dbReference>
<dbReference type="PANTHER" id="PTHR19960:SF11">
    <property type="entry name" value="TEKTIN"/>
    <property type="match status" value="1"/>
</dbReference>
<reference evidence="5" key="1">
    <citation type="submission" date="2019-07" db="EMBL/GenBank/DDBJ databases">
        <title>Annotation for the trematode Paragonimus miyazaki's.</title>
        <authorList>
            <person name="Choi Y.-J."/>
        </authorList>
    </citation>
    <scope>NUCLEOTIDE SEQUENCE</scope>
    <source>
        <strain evidence="5">Japan</strain>
    </source>
</reference>
<dbReference type="PANTHER" id="PTHR19960">
    <property type="entry name" value="TEKTIN"/>
    <property type="match status" value="1"/>
</dbReference>
<dbReference type="OrthoDB" id="9886517at2759"/>
<dbReference type="InterPro" id="IPR000435">
    <property type="entry name" value="Tektins"/>
</dbReference>
<protein>
    <recommendedName>
        <fullName evidence="3">Tektin</fullName>
    </recommendedName>
</protein>
<dbReference type="AlphaFoldDB" id="A0A8S9Z7D0"/>
<evidence type="ECO:0000256" key="3">
    <source>
        <dbReference type="RuleBase" id="RU367040"/>
    </source>
</evidence>